<keyword evidence="8" id="KW-0460">Magnesium</keyword>
<dbReference type="InterPro" id="IPR051547">
    <property type="entry name" value="TDP2-like"/>
</dbReference>
<name>A0A225B0W3_TALAT</name>
<evidence type="ECO:0000256" key="2">
    <source>
        <dbReference type="ARBA" id="ARBA00001946"/>
    </source>
</evidence>
<dbReference type="GeneID" id="31000435"/>
<dbReference type="GO" id="GO:0003697">
    <property type="term" value="F:single-stranded DNA binding"/>
    <property type="evidence" value="ECO:0007669"/>
    <property type="project" value="TreeGrafter"/>
</dbReference>
<dbReference type="GO" id="GO:0070260">
    <property type="term" value="F:5'-tyrosyl-DNA phosphodiesterase activity"/>
    <property type="evidence" value="ECO:0007669"/>
    <property type="project" value="TreeGrafter"/>
</dbReference>
<dbReference type="EMBL" id="LFMY01000001">
    <property type="protein sequence ID" value="OKL64344.1"/>
    <property type="molecule type" value="Genomic_DNA"/>
</dbReference>
<keyword evidence="4" id="KW-0540">Nuclease</keyword>
<comment type="caution">
    <text evidence="12">The sequence shown here is derived from an EMBL/GenBank/DDBJ whole genome shotgun (WGS) entry which is preliminary data.</text>
</comment>
<evidence type="ECO:0000256" key="1">
    <source>
        <dbReference type="ARBA" id="ARBA00001936"/>
    </source>
</evidence>
<dbReference type="GO" id="GO:0006302">
    <property type="term" value="P:double-strand break repair"/>
    <property type="evidence" value="ECO:0007669"/>
    <property type="project" value="TreeGrafter"/>
</dbReference>
<evidence type="ECO:0000313" key="13">
    <source>
        <dbReference type="Proteomes" id="UP000214365"/>
    </source>
</evidence>
<dbReference type="PANTHER" id="PTHR15822:SF4">
    <property type="entry name" value="TYROSYL-DNA PHOSPHODIESTERASE 2"/>
    <property type="match status" value="1"/>
</dbReference>
<keyword evidence="7" id="KW-0378">Hydrolase</keyword>
<dbReference type="PANTHER" id="PTHR15822">
    <property type="entry name" value="TRAF AND TNF RECEPTOR-ASSOCIATED PROTEIN"/>
    <property type="match status" value="1"/>
</dbReference>
<protein>
    <recommendedName>
        <fullName evidence="11">Endonuclease/exonuclease/phosphatase domain-containing protein</fullName>
    </recommendedName>
</protein>
<comment type="cofactor">
    <cofactor evidence="2">
        <name>Mg(2+)</name>
        <dbReference type="ChEBI" id="CHEBI:18420"/>
    </cofactor>
</comment>
<keyword evidence="6" id="KW-0227">DNA damage</keyword>
<comment type="subcellular location">
    <subcellularLocation>
        <location evidence="3">Nucleus</location>
        <location evidence="3">PML body</location>
    </subcellularLocation>
</comment>
<organism evidence="12 13">
    <name type="scientific">Talaromyces atroroseus</name>
    <dbReference type="NCBI Taxonomy" id="1441469"/>
    <lineage>
        <taxon>Eukaryota</taxon>
        <taxon>Fungi</taxon>
        <taxon>Dikarya</taxon>
        <taxon>Ascomycota</taxon>
        <taxon>Pezizomycotina</taxon>
        <taxon>Eurotiomycetes</taxon>
        <taxon>Eurotiomycetidae</taxon>
        <taxon>Eurotiales</taxon>
        <taxon>Trichocomaceae</taxon>
        <taxon>Talaromyces</taxon>
        <taxon>Talaromyces sect. Trachyspermi</taxon>
    </lineage>
</organism>
<dbReference type="Proteomes" id="UP000214365">
    <property type="component" value="Unassembled WGS sequence"/>
</dbReference>
<evidence type="ECO:0000256" key="4">
    <source>
        <dbReference type="ARBA" id="ARBA00022722"/>
    </source>
</evidence>
<dbReference type="GO" id="GO:0004518">
    <property type="term" value="F:nuclease activity"/>
    <property type="evidence" value="ECO:0007669"/>
    <property type="project" value="UniProtKB-KW"/>
</dbReference>
<dbReference type="GO" id="GO:0046872">
    <property type="term" value="F:metal ion binding"/>
    <property type="evidence" value="ECO:0007669"/>
    <property type="project" value="UniProtKB-KW"/>
</dbReference>
<evidence type="ECO:0000313" key="12">
    <source>
        <dbReference type="EMBL" id="OKL64344.1"/>
    </source>
</evidence>
<keyword evidence="13" id="KW-1185">Reference proteome</keyword>
<dbReference type="OrthoDB" id="9975959at2759"/>
<reference evidence="12 13" key="1">
    <citation type="submission" date="2015-06" db="EMBL/GenBank/DDBJ databases">
        <title>Talaromyces atroroseus IBT 11181 draft genome.</title>
        <authorList>
            <person name="Rasmussen K.B."/>
            <person name="Rasmussen S."/>
            <person name="Petersen B."/>
            <person name="Sicheritz-Ponten T."/>
            <person name="Mortensen U.H."/>
            <person name="Thrane U."/>
        </authorList>
    </citation>
    <scope>NUCLEOTIDE SEQUENCE [LARGE SCALE GENOMIC DNA]</scope>
    <source>
        <strain evidence="12 13">IBT 11181</strain>
    </source>
</reference>
<evidence type="ECO:0000256" key="5">
    <source>
        <dbReference type="ARBA" id="ARBA00022723"/>
    </source>
</evidence>
<dbReference type="InterPro" id="IPR036691">
    <property type="entry name" value="Endo/exonu/phosph_ase_sf"/>
</dbReference>
<feature type="domain" description="Endonuclease/exonuclease/phosphatase" evidence="11">
    <location>
        <begin position="64"/>
        <end position="324"/>
    </location>
</feature>
<evidence type="ECO:0000256" key="9">
    <source>
        <dbReference type="ARBA" id="ARBA00023204"/>
    </source>
</evidence>
<proteinExistence type="predicted"/>
<dbReference type="RefSeq" id="XP_020124465.1">
    <property type="nucleotide sequence ID" value="XM_020260513.1"/>
</dbReference>
<dbReference type="InterPro" id="IPR005135">
    <property type="entry name" value="Endo/exonuclease/phosphatase"/>
</dbReference>
<dbReference type="Pfam" id="PF03372">
    <property type="entry name" value="Exo_endo_phos"/>
    <property type="match status" value="1"/>
</dbReference>
<dbReference type="Gene3D" id="3.60.10.10">
    <property type="entry name" value="Endonuclease/exonuclease/phosphatase"/>
    <property type="match status" value="1"/>
</dbReference>
<evidence type="ECO:0000256" key="7">
    <source>
        <dbReference type="ARBA" id="ARBA00022801"/>
    </source>
</evidence>
<keyword evidence="9" id="KW-0234">DNA repair</keyword>
<evidence type="ECO:0000256" key="8">
    <source>
        <dbReference type="ARBA" id="ARBA00022842"/>
    </source>
</evidence>
<evidence type="ECO:0000259" key="11">
    <source>
        <dbReference type="Pfam" id="PF03372"/>
    </source>
</evidence>
<keyword evidence="10" id="KW-0539">Nucleus</keyword>
<keyword evidence="5" id="KW-0479">Metal-binding</keyword>
<evidence type="ECO:0000256" key="6">
    <source>
        <dbReference type="ARBA" id="ARBA00022763"/>
    </source>
</evidence>
<dbReference type="CDD" id="cd09080">
    <property type="entry name" value="TDP2"/>
    <property type="match status" value="1"/>
</dbReference>
<dbReference type="GO" id="GO:0005737">
    <property type="term" value="C:cytoplasm"/>
    <property type="evidence" value="ECO:0007669"/>
    <property type="project" value="TreeGrafter"/>
</dbReference>
<comment type="cofactor">
    <cofactor evidence="1">
        <name>Mn(2+)</name>
        <dbReference type="ChEBI" id="CHEBI:29035"/>
    </cofactor>
</comment>
<accession>A0A225B0W3</accession>
<dbReference type="SUPFAM" id="SSF56219">
    <property type="entry name" value="DNase I-like"/>
    <property type="match status" value="1"/>
</dbReference>
<gene>
    <name evidence="12" type="ORF">UA08_00680</name>
</gene>
<evidence type="ECO:0000256" key="3">
    <source>
        <dbReference type="ARBA" id="ARBA00004322"/>
    </source>
</evidence>
<dbReference type="AlphaFoldDB" id="A0A225B0W3"/>
<evidence type="ECO:0000256" key="10">
    <source>
        <dbReference type="ARBA" id="ARBA00023242"/>
    </source>
</evidence>
<sequence length="339" mass="38443">MDDLVRNAIKQAETLKRKPDSTPWKADQPWAQPCYSWLDEQKEWRPVTASQKPFIVISTVVVYSWNIDFMLPCPDTRVNAALAYLQGLANQLLSDPNAAVIINLQECVSSDLVTISQKQWVRDSFYMTDIDVSTWASGAYGTLTLVDRRLDITSCFRVHYSKTHMEREALFVDVPYSHGKKLRLCNTHLESLAREPPLRPAQMQVIASYMHAEEVSGAIVTGDFNAIQPFDMSLHSDNDLKDAYLELGGREDTDEGYTWGQQALPELRKLYGCSRMDKVYYCGGDLKLLGFERFGADVEISEEQKDQRDQVLSLGFEKAWVTDHLGVKAVFGLTGNLRL</sequence>